<gene>
    <name evidence="1" type="ORF">MtrunA17_Chr5g0436611</name>
</gene>
<accession>A0A396HX56</accession>
<name>A0A396HX56_MEDTR</name>
<dbReference type="Proteomes" id="UP000265566">
    <property type="component" value="Chromosome 5"/>
</dbReference>
<reference evidence="1" key="1">
    <citation type="journal article" date="2018" name="Nat. Plants">
        <title>Whole-genome landscape of Medicago truncatula symbiotic genes.</title>
        <authorList>
            <person name="Pecrix Y."/>
            <person name="Gamas P."/>
            <person name="Carrere S."/>
        </authorList>
    </citation>
    <scope>NUCLEOTIDE SEQUENCE</scope>
    <source>
        <tissue evidence="1">Leaves</tissue>
    </source>
</reference>
<dbReference type="AlphaFoldDB" id="A0A396HX56"/>
<sequence length="65" mass="7614">MHHVLEKQFFSGCEVQLHISYADNFSRGVYFQHGMIIEYTTRDTIVDPPTRLIYVIITRISLQPS</sequence>
<dbReference type="Gramene" id="rna32584">
    <property type="protein sequence ID" value="RHN57088.1"/>
    <property type="gene ID" value="gene32584"/>
</dbReference>
<comment type="caution">
    <text evidence="1">The sequence shown here is derived from an EMBL/GenBank/DDBJ whole genome shotgun (WGS) entry which is preliminary data.</text>
</comment>
<protein>
    <submittedName>
        <fullName evidence="1">Uncharacterized protein</fullName>
    </submittedName>
</protein>
<organism evidence="1">
    <name type="scientific">Medicago truncatula</name>
    <name type="common">Barrel medic</name>
    <name type="synonym">Medicago tribuloides</name>
    <dbReference type="NCBI Taxonomy" id="3880"/>
    <lineage>
        <taxon>Eukaryota</taxon>
        <taxon>Viridiplantae</taxon>
        <taxon>Streptophyta</taxon>
        <taxon>Embryophyta</taxon>
        <taxon>Tracheophyta</taxon>
        <taxon>Spermatophyta</taxon>
        <taxon>Magnoliopsida</taxon>
        <taxon>eudicotyledons</taxon>
        <taxon>Gunneridae</taxon>
        <taxon>Pentapetalae</taxon>
        <taxon>rosids</taxon>
        <taxon>fabids</taxon>
        <taxon>Fabales</taxon>
        <taxon>Fabaceae</taxon>
        <taxon>Papilionoideae</taxon>
        <taxon>50 kb inversion clade</taxon>
        <taxon>NPAAA clade</taxon>
        <taxon>Hologalegina</taxon>
        <taxon>IRL clade</taxon>
        <taxon>Trifolieae</taxon>
        <taxon>Medicago</taxon>
    </lineage>
</organism>
<dbReference type="EMBL" id="PSQE01000005">
    <property type="protein sequence ID" value="RHN57088.1"/>
    <property type="molecule type" value="Genomic_DNA"/>
</dbReference>
<evidence type="ECO:0000313" key="1">
    <source>
        <dbReference type="EMBL" id="RHN57088.1"/>
    </source>
</evidence>
<proteinExistence type="predicted"/>